<dbReference type="RefSeq" id="WP_057961242.1">
    <property type="nucleotide sequence ID" value="NZ_BAAAXO010000091.1"/>
</dbReference>
<dbReference type="EMBL" id="PUFL01000074">
    <property type="protein sequence ID" value="TDG89867.1"/>
    <property type="molecule type" value="Genomic_DNA"/>
</dbReference>
<dbReference type="Proteomes" id="UP000294668">
    <property type="component" value="Unassembled WGS sequence"/>
</dbReference>
<protein>
    <submittedName>
        <fullName evidence="2">Uncharacterized protein</fullName>
    </submittedName>
</protein>
<sequence>MSEIKPINVKKGFSASALLFWIKGSISIDYRFIRVIEKNTFLGLIPSGTFKQNIPLKNVTDIELNTNYKIGRFILGIVLILLGISIMSNSAFMGLIILIIGMGTFLNGIMTQLAIEKGGSTFTINVPFFNKSDMIDAQQAIEEALATDADKTDLNLYSHQNNNNGQIQ</sequence>
<accession>A0A224V8Q2</accession>
<gene>
    <name evidence="3" type="ORF">C5L28_002222</name>
    <name evidence="2" type="ORF">LPKJCM_00216</name>
</gene>
<keyword evidence="1" id="KW-0812">Transmembrane</keyword>
<dbReference type="OrthoDB" id="2249789at2"/>
<reference evidence="2 4" key="1">
    <citation type="journal article" date="2017" name="Biosci Microbiota Food Health">
        <title>Genomic characterization reconfirms the taxonomic status of Lactobacillus parakefiri.</title>
        <authorList>
            <person name="Tanizawa Y."/>
            <person name="Kobayashi H."/>
            <person name="Kaminuma E."/>
            <person name="Sakamoto M."/>
            <person name="Ohkuma M."/>
            <person name="Nakamura Y."/>
            <person name="Arita M."/>
            <person name="Tohno M."/>
        </authorList>
    </citation>
    <scope>NUCLEOTIDE SEQUENCE [LARGE SCALE GENOMIC DNA]</scope>
    <source>
        <strain evidence="2 4">JCM 8573</strain>
    </source>
</reference>
<comment type="caution">
    <text evidence="2">The sequence shown here is derived from an EMBL/GenBank/DDBJ whole genome shotgun (WGS) entry which is preliminary data.</text>
</comment>
<keyword evidence="5" id="KW-1185">Reference proteome</keyword>
<keyword evidence="1" id="KW-0472">Membrane</keyword>
<dbReference type="EMBL" id="BDGB01000020">
    <property type="protein sequence ID" value="GAW71145.1"/>
    <property type="molecule type" value="Genomic_DNA"/>
</dbReference>
<keyword evidence="1" id="KW-1133">Transmembrane helix</keyword>
<evidence type="ECO:0000313" key="4">
    <source>
        <dbReference type="Proteomes" id="UP000214739"/>
    </source>
</evidence>
<evidence type="ECO:0000313" key="5">
    <source>
        <dbReference type="Proteomes" id="UP000294668"/>
    </source>
</evidence>
<evidence type="ECO:0000313" key="2">
    <source>
        <dbReference type="EMBL" id="GAW71145.1"/>
    </source>
</evidence>
<proteinExistence type="predicted"/>
<organism evidence="2 4">
    <name type="scientific">Lentilactobacillus parakefiri</name>
    <dbReference type="NCBI Taxonomy" id="152332"/>
    <lineage>
        <taxon>Bacteria</taxon>
        <taxon>Bacillati</taxon>
        <taxon>Bacillota</taxon>
        <taxon>Bacilli</taxon>
        <taxon>Lactobacillales</taxon>
        <taxon>Lactobacillaceae</taxon>
        <taxon>Lentilactobacillus</taxon>
    </lineage>
</organism>
<feature type="transmembrane region" description="Helical" evidence="1">
    <location>
        <begin position="73"/>
        <end position="100"/>
    </location>
</feature>
<dbReference type="AlphaFoldDB" id="A0A224V8Q2"/>
<evidence type="ECO:0000313" key="3">
    <source>
        <dbReference type="EMBL" id="TDG89867.1"/>
    </source>
</evidence>
<reference evidence="3" key="3">
    <citation type="submission" date="2019-02" db="EMBL/GenBank/DDBJ databases">
        <authorList>
            <person name="Buron G."/>
            <person name="Chaylann A."/>
            <person name="Dolejs I."/>
            <person name="Forster J."/>
            <person name="Miks M.H."/>
        </authorList>
    </citation>
    <scope>NUCLEOTIDE SEQUENCE</scope>
    <source>
        <strain evidence="3">DSM 10551</strain>
    </source>
</reference>
<dbReference type="Proteomes" id="UP000214739">
    <property type="component" value="Unassembled WGS sequence"/>
</dbReference>
<name>A0A224V8Q2_9LACO</name>
<reference evidence="3 5" key="2">
    <citation type="journal article" date="2019" name="Appl. Microbiol. Biotechnol.">
        <title>Uncovering carbohydrate metabolism through a genotype-phenotype association study of 56 lactic acid bacteria genomes.</title>
        <authorList>
            <person name="Buron-Moles G."/>
            <person name="Chailyan A."/>
            <person name="Dolejs I."/>
            <person name="Forster J."/>
            <person name="Miks M.H."/>
        </authorList>
    </citation>
    <scope>NUCLEOTIDE SEQUENCE [LARGE SCALE GENOMIC DNA]</scope>
    <source>
        <strain evidence="3 5">DSM 10551</strain>
    </source>
</reference>
<evidence type="ECO:0000256" key="1">
    <source>
        <dbReference type="SAM" id="Phobius"/>
    </source>
</evidence>